<dbReference type="EMBL" id="GG745341">
    <property type="protein sequence ID" value="KNE63168.1"/>
    <property type="molecule type" value="Genomic_DNA"/>
</dbReference>
<feature type="compositionally biased region" description="Low complexity" evidence="5">
    <location>
        <begin position="303"/>
        <end position="313"/>
    </location>
</feature>
<keyword evidence="7" id="KW-1185">Reference proteome</keyword>
<feature type="repeat" description="WD" evidence="3">
    <location>
        <begin position="501"/>
        <end position="542"/>
    </location>
</feature>
<protein>
    <submittedName>
        <fullName evidence="6">Uncharacterized protein</fullName>
    </submittedName>
</protein>
<dbReference type="VEuPathDB" id="FungiDB:AMAG_08323"/>
<evidence type="ECO:0000256" key="1">
    <source>
        <dbReference type="ARBA" id="ARBA00022574"/>
    </source>
</evidence>
<feature type="repeat" description="WD" evidence="3">
    <location>
        <begin position="417"/>
        <end position="458"/>
    </location>
</feature>
<dbReference type="Proteomes" id="UP000054350">
    <property type="component" value="Unassembled WGS sequence"/>
</dbReference>
<dbReference type="eggNOG" id="KOG0295">
    <property type="taxonomic scope" value="Eukaryota"/>
</dbReference>
<proteinExistence type="predicted"/>
<feature type="repeat" description="WD" evidence="3">
    <location>
        <begin position="459"/>
        <end position="500"/>
    </location>
</feature>
<dbReference type="CDD" id="cd00200">
    <property type="entry name" value="WD40"/>
    <property type="match status" value="1"/>
</dbReference>
<evidence type="ECO:0000256" key="4">
    <source>
        <dbReference type="SAM" id="Coils"/>
    </source>
</evidence>
<keyword evidence="4" id="KW-0175">Coiled coil</keyword>
<keyword evidence="2" id="KW-0677">Repeat</keyword>
<gene>
    <name evidence="6" type="ORF">AMAG_08323</name>
</gene>
<dbReference type="InterPro" id="IPR015943">
    <property type="entry name" value="WD40/YVTN_repeat-like_dom_sf"/>
</dbReference>
<dbReference type="InterPro" id="IPR050995">
    <property type="entry name" value="WD-F-box_domain-protein"/>
</dbReference>
<accession>A0A0L0SL57</accession>
<reference evidence="6 7" key="1">
    <citation type="submission" date="2009-11" db="EMBL/GenBank/DDBJ databases">
        <title>Annotation of Allomyces macrogynus ATCC 38327.</title>
        <authorList>
            <consortium name="The Broad Institute Genome Sequencing Platform"/>
            <person name="Russ C."/>
            <person name="Cuomo C."/>
            <person name="Burger G."/>
            <person name="Gray M.W."/>
            <person name="Holland P.W.H."/>
            <person name="King N."/>
            <person name="Lang F.B.F."/>
            <person name="Roger A.J."/>
            <person name="Ruiz-Trillo I."/>
            <person name="Young S.K."/>
            <person name="Zeng Q."/>
            <person name="Gargeya S."/>
            <person name="Fitzgerald M."/>
            <person name="Haas B."/>
            <person name="Abouelleil A."/>
            <person name="Alvarado L."/>
            <person name="Arachchi H.M."/>
            <person name="Berlin A."/>
            <person name="Chapman S.B."/>
            <person name="Gearin G."/>
            <person name="Goldberg J."/>
            <person name="Griggs A."/>
            <person name="Gujja S."/>
            <person name="Hansen M."/>
            <person name="Heiman D."/>
            <person name="Howarth C."/>
            <person name="Larimer J."/>
            <person name="Lui A."/>
            <person name="MacDonald P.J.P."/>
            <person name="McCowen C."/>
            <person name="Montmayeur A."/>
            <person name="Murphy C."/>
            <person name="Neiman D."/>
            <person name="Pearson M."/>
            <person name="Priest M."/>
            <person name="Roberts A."/>
            <person name="Saif S."/>
            <person name="Shea T."/>
            <person name="Sisk P."/>
            <person name="Stolte C."/>
            <person name="Sykes S."/>
            <person name="Wortman J."/>
            <person name="Nusbaum C."/>
            <person name="Birren B."/>
        </authorList>
    </citation>
    <scope>NUCLEOTIDE SEQUENCE [LARGE SCALE GENOMIC DNA]</scope>
    <source>
        <strain evidence="6 7">ATCC 38327</strain>
    </source>
</reference>
<dbReference type="InterPro" id="IPR020472">
    <property type="entry name" value="WD40_PAC1"/>
</dbReference>
<evidence type="ECO:0000256" key="2">
    <source>
        <dbReference type="ARBA" id="ARBA00022737"/>
    </source>
</evidence>
<evidence type="ECO:0000313" key="6">
    <source>
        <dbReference type="EMBL" id="KNE63168.1"/>
    </source>
</evidence>
<evidence type="ECO:0000256" key="3">
    <source>
        <dbReference type="PROSITE-ProRule" id="PRU00221"/>
    </source>
</evidence>
<dbReference type="OrthoDB" id="538223at2759"/>
<dbReference type="PROSITE" id="PS50294">
    <property type="entry name" value="WD_REPEATS_REGION"/>
    <property type="match status" value="6"/>
</dbReference>
<feature type="region of interest" description="Disordered" evidence="5">
    <location>
        <begin position="1"/>
        <end position="33"/>
    </location>
</feature>
<keyword evidence="1 3" id="KW-0853">WD repeat</keyword>
<feature type="coiled-coil region" evidence="4">
    <location>
        <begin position="198"/>
        <end position="281"/>
    </location>
</feature>
<dbReference type="OMA" id="DIQTTFW"/>
<feature type="compositionally biased region" description="Low complexity" evidence="5">
    <location>
        <begin position="332"/>
        <end position="366"/>
    </location>
</feature>
<feature type="coiled-coil region" evidence="4">
    <location>
        <begin position="88"/>
        <end position="115"/>
    </location>
</feature>
<dbReference type="PRINTS" id="PR00320">
    <property type="entry name" value="GPROTEINBRPT"/>
</dbReference>
<dbReference type="Pfam" id="PF00400">
    <property type="entry name" value="WD40"/>
    <property type="match status" value="7"/>
</dbReference>
<evidence type="ECO:0000313" key="7">
    <source>
        <dbReference type="Proteomes" id="UP000054350"/>
    </source>
</evidence>
<feature type="repeat" description="WD" evidence="3">
    <location>
        <begin position="585"/>
        <end position="626"/>
    </location>
</feature>
<feature type="repeat" description="WD" evidence="3">
    <location>
        <begin position="668"/>
        <end position="701"/>
    </location>
</feature>
<dbReference type="InterPro" id="IPR036322">
    <property type="entry name" value="WD40_repeat_dom_sf"/>
</dbReference>
<dbReference type="PANTHER" id="PTHR14604:SF3">
    <property type="entry name" value="SPERM-ASSOCIATED ANTIGEN 16 PROTEIN"/>
    <property type="match status" value="1"/>
</dbReference>
<dbReference type="STRING" id="578462.A0A0L0SL57"/>
<dbReference type="InterPro" id="IPR001680">
    <property type="entry name" value="WD40_rpt"/>
</dbReference>
<dbReference type="AlphaFoldDB" id="A0A0L0SL57"/>
<feature type="compositionally biased region" description="Low complexity" evidence="5">
    <location>
        <begin position="1"/>
        <end position="15"/>
    </location>
</feature>
<evidence type="ECO:0000256" key="5">
    <source>
        <dbReference type="SAM" id="MobiDB-lite"/>
    </source>
</evidence>
<sequence>MAAAAPADPPAALAAEGKRPSISAPGGNALPTLPKATTWAAVADSEDDDGGDLCGTDYLDLAQLQLERLLLDSSSASAPTLAGAGGEVDGDDRENEDLEEAIRRMQQRALLSRLEKTHAAETALDAAGDDAAAAADDDQGPMLEQRPEVVDDFIRNFLVAKGMFQTLDVFQNEWYDLAQSGRLAPEDLAPVPDIYHKAAALEETVRVLRAELDAVKAVADAVQARHDKVCKDRDFFRMHHSRTAQEKARLQNDVKRLAQRVEELDTAVRNANAKLEVAVKDRAVAKLDRDKWAAKFHASLARGASSAPASPGPVRDGEDTPAAVTAGASRIPAPTAPVAPRTASNGARRPNGAGGRPARASPDGGPVTAQQPPALPKKKRARVNELPAHDRPNPHVSGAGAAMQPVRVAGLREVVTVKAHDLAVSAIAFHPRKLVLATVSDDHTWKLWNFPTGDLLMTGEGHHDWISDVDFHPQGTHLATASGDMTVKVWDFTRAQATLKLREHTQPVWSCKFHDTGAFLASGAMDHTAKLWDLTTGKCRQTFRGHSDSVNNVAWQPFTNLLLTCSGDKTISAWDARSAQCAQTFFGHGNAINGLAFALAGGHFVSCDADGIAKVWDVRAAAELVSVDLGPHPVNKVTMDMSGVVIAAASNDGTCKVYNTRDGTRRDLTGHRDAVQACQFDHVQGDYLVTCSSDGTWKAWN</sequence>
<dbReference type="PANTHER" id="PTHR14604">
    <property type="entry name" value="WD40 REPEAT PF20"/>
    <property type="match status" value="1"/>
</dbReference>
<dbReference type="Gene3D" id="2.130.10.10">
    <property type="entry name" value="YVTN repeat-like/Quinoprotein amine dehydrogenase"/>
    <property type="match status" value="3"/>
</dbReference>
<dbReference type="PROSITE" id="PS50082">
    <property type="entry name" value="WD_REPEATS_2"/>
    <property type="match status" value="6"/>
</dbReference>
<organism evidence="6 7">
    <name type="scientific">Allomyces macrogynus (strain ATCC 38327)</name>
    <name type="common">Allomyces javanicus var. macrogynus</name>
    <dbReference type="NCBI Taxonomy" id="578462"/>
    <lineage>
        <taxon>Eukaryota</taxon>
        <taxon>Fungi</taxon>
        <taxon>Fungi incertae sedis</taxon>
        <taxon>Blastocladiomycota</taxon>
        <taxon>Blastocladiomycetes</taxon>
        <taxon>Blastocladiales</taxon>
        <taxon>Blastocladiaceae</taxon>
        <taxon>Allomyces</taxon>
    </lineage>
</organism>
<reference evidence="7" key="2">
    <citation type="submission" date="2009-11" db="EMBL/GenBank/DDBJ databases">
        <title>The Genome Sequence of Allomyces macrogynus strain ATCC 38327.</title>
        <authorList>
            <consortium name="The Broad Institute Genome Sequencing Platform"/>
            <person name="Russ C."/>
            <person name="Cuomo C."/>
            <person name="Shea T."/>
            <person name="Young S.K."/>
            <person name="Zeng Q."/>
            <person name="Koehrsen M."/>
            <person name="Haas B."/>
            <person name="Borodovsky M."/>
            <person name="Guigo R."/>
            <person name="Alvarado L."/>
            <person name="Berlin A."/>
            <person name="Borenstein D."/>
            <person name="Chen Z."/>
            <person name="Engels R."/>
            <person name="Freedman E."/>
            <person name="Gellesch M."/>
            <person name="Goldberg J."/>
            <person name="Griggs A."/>
            <person name="Gujja S."/>
            <person name="Heiman D."/>
            <person name="Hepburn T."/>
            <person name="Howarth C."/>
            <person name="Jen D."/>
            <person name="Larson L."/>
            <person name="Lewis B."/>
            <person name="Mehta T."/>
            <person name="Park D."/>
            <person name="Pearson M."/>
            <person name="Roberts A."/>
            <person name="Saif S."/>
            <person name="Shenoy N."/>
            <person name="Sisk P."/>
            <person name="Stolte C."/>
            <person name="Sykes S."/>
            <person name="Walk T."/>
            <person name="White J."/>
            <person name="Yandava C."/>
            <person name="Burger G."/>
            <person name="Gray M.W."/>
            <person name="Holland P.W.H."/>
            <person name="King N."/>
            <person name="Lang F.B.F."/>
            <person name="Roger A.J."/>
            <person name="Ruiz-Trillo I."/>
            <person name="Lander E."/>
            <person name="Nusbaum C."/>
        </authorList>
    </citation>
    <scope>NUCLEOTIDE SEQUENCE [LARGE SCALE GENOMIC DNA]</scope>
    <source>
        <strain evidence="7">ATCC 38327</strain>
    </source>
</reference>
<name>A0A0L0SL57_ALLM3</name>
<dbReference type="SMART" id="SM00320">
    <property type="entry name" value="WD40"/>
    <property type="match status" value="7"/>
</dbReference>
<feature type="region of interest" description="Disordered" evidence="5">
    <location>
        <begin position="299"/>
        <end position="399"/>
    </location>
</feature>
<feature type="repeat" description="WD" evidence="3">
    <location>
        <begin position="543"/>
        <end position="584"/>
    </location>
</feature>
<dbReference type="PROSITE" id="PS00678">
    <property type="entry name" value="WD_REPEATS_1"/>
    <property type="match status" value="3"/>
</dbReference>
<dbReference type="InterPro" id="IPR019775">
    <property type="entry name" value="WD40_repeat_CS"/>
</dbReference>
<dbReference type="SUPFAM" id="SSF50978">
    <property type="entry name" value="WD40 repeat-like"/>
    <property type="match status" value="1"/>
</dbReference>